<comment type="caution">
    <text evidence="6">The sequence shown here is derived from an EMBL/GenBank/DDBJ whole genome shotgun (WGS) entry which is preliminary data.</text>
</comment>
<keyword evidence="2 5" id="KW-0812">Transmembrane</keyword>
<feature type="transmembrane region" description="Helical" evidence="5">
    <location>
        <begin position="21"/>
        <end position="42"/>
    </location>
</feature>
<protein>
    <submittedName>
        <fullName evidence="6">Uncharacterized protein</fullName>
    </submittedName>
</protein>
<evidence type="ECO:0000313" key="6">
    <source>
        <dbReference type="EMBL" id="PIR69332.1"/>
    </source>
</evidence>
<comment type="subcellular location">
    <subcellularLocation>
        <location evidence="1">Membrane</location>
        <topology evidence="1">Multi-pass membrane protein</topology>
    </subcellularLocation>
</comment>
<evidence type="ECO:0000256" key="5">
    <source>
        <dbReference type="SAM" id="Phobius"/>
    </source>
</evidence>
<dbReference type="InterPro" id="IPR006603">
    <property type="entry name" value="PQ-loop_rpt"/>
</dbReference>
<keyword evidence="4 5" id="KW-0472">Membrane</keyword>
<dbReference type="GO" id="GO:0016020">
    <property type="term" value="C:membrane"/>
    <property type="evidence" value="ECO:0007669"/>
    <property type="project" value="UniProtKB-SubCell"/>
</dbReference>
<evidence type="ECO:0000256" key="2">
    <source>
        <dbReference type="ARBA" id="ARBA00022692"/>
    </source>
</evidence>
<dbReference type="AlphaFoldDB" id="A0A2H0TCQ2"/>
<feature type="transmembrane region" description="Helical" evidence="5">
    <location>
        <begin position="80"/>
        <end position="101"/>
    </location>
</feature>
<keyword evidence="3 5" id="KW-1133">Transmembrane helix</keyword>
<dbReference type="Pfam" id="PF04193">
    <property type="entry name" value="PQ-loop"/>
    <property type="match status" value="1"/>
</dbReference>
<evidence type="ECO:0000256" key="1">
    <source>
        <dbReference type="ARBA" id="ARBA00004141"/>
    </source>
</evidence>
<organism evidence="6 7">
    <name type="scientific">Candidatus Niyogibacteria bacterium CG10_big_fil_rev_8_21_14_0_10_46_36</name>
    <dbReference type="NCBI Taxonomy" id="1974726"/>
    <lineage>
        <taxon>Bacteria</taxon>
        <taxon>Candidatus Niyogiibacteriota</taxon>
    </lineage>
</organism>
<reference evidence="7" key="1">
    <citation type="submission" date="2017-09" db="EMBL/GenBank/DDBJ databases">
        <title>Depth-based differentiation of microbial function through sediment-hosted aquifers and enrichment of novel symbionts in the deep terrestrial subsurface.</title>
        <authorList>
            <person name="Probst A.J."/>
            <person name="Ladd B."/>
            <person name="Jarett J.K."/>
            <person name="Geller-Mcgrath D.E."/>
            <person name="Sieber C.M.K."/>
            <person name="Emerson J.B."/>
            <person name="Anantharaman K."/>
            <person name="Thomas B.C."/>
            <person name="Malmstrom R."/>
            <person name="Stieglmeier M."/>
            <person name="Klingl A."/>
            <person name="Woyke T."/>
            <person name="Ryan C.M."/>
            <person name="Banfield J.F."/>
        </authorList>
    </citation>
    <scope>NUCLEOTIDE SEQUENCE [LARGE SCALE GENOMIC DNA]</scope>
</reference>
<feature type="transmembrane region" description="Helical" evidence="5">
    <location>
        <begin position="48"/>
        <end position="73"/>
    </location>
</feature>
<sequence length="102" mass="11226">MYNPQNLHECEIEKKRNPRRIVDGLMTAIGGVASVSSIPQVIKIYETGTVSGISLTTQLVALFAVCSWFLYGLYIHNKPLAITSGLSILVLATVVVQIFIYQ</sequence>
<evidence type="ECO:0000313" key="7">
    <source>
        <dbReference type="Proteomes" id="UP000231503"/>
    </source>
</evidence>
<dbReference type="EMBL" id="PFCO01000008">
    <property type="protein sequence ID" value="PIR69332.1"/>
    <property type="molecule type" value="Genomic_DNA"/>
</dbReference>
<dbReference type="Gene3D" id="1.20.1280.290">
    <property type="match status" value="1"/>
</dbReference>
<evidence type="ECO:0000256" key="3">
    <source>
        <dbReference type="ARBA" id="ARBA00022989"/>
    </source>
</evidence>
<gene>
    <name evidence="6" type="ORF">COU47_03090</name>
</gene>
<dbReference type="Proteomes" id="UP000231503">
    <property type="component" value="Unassembled WGS sequence"/>
</dbReference>
<proteinExistence type="predicted"/>
<accession>A0A2H0TCQ2</accession>
<evidence type="ECO:0000256" key="4">
    <source>
        <dbReference type="ARBA" id="ARBA00023136"/>
    </source>
</evidence>
<name>A0A2H0TCQ2_9BACT</name>